<accession>A0A2N6JYX3</accession>
<organism evidence="2 3">
    <name type="scientific">Fischerella muscicola CCMEE 5323</name>
    <dbReference type="NCBI Taxonomy" id="2019572"/>
    <lineage>
        <taxon>Bacteria</taxon>
        <taxon>Bacillati</taxon>
        <taxon>Cyanobacteriota</taxon>
        <taxon>Cyanophyceae</taxon>
        <taxon>Nostocales</taxon>
        <taxon>Hapalosiphonaceae</taxon>
        <taxon>Fischerella</taxon>
    </lineage>
</organism>
<feature type="domain" description="Glycosyltransferase 2-like" evidence="1">
    <location>
        <begin position="6"/>
        <end position="121"/>
    </location>
</feature>
<keyword evidence="3" id="KW-1185">Reference proteome</keyword>
<name>A0A2N6JYX3_FISMU</name>
<dbReference type="InterPro" id="IPR001173">
    <property type="entry name" value="Glyco_trans_2-like"/>
</dbReference>
<evidence type="ECO:0000259" key="1">
    <source>
        <dbReference type="Pfam" id="PF00535"/>
    </source>
</evidence>
<dbReference type="EMBL" id="NRQW01000472">
    <property type="protein sequence ID" value="PLZ86293.1"/>
    <property type="molecule type" value="Genomic_DNA"/>
</dbReference>
<dbReference type="Gene3D" id="3.90.550.10">
    <property type="entry name" value="Spore Coat Polysaccharide Biosynthesis Protein SpsA, Chain A"/>
    <property type="match status" value="1"/>
</dbReference>
<keyword evidence="2" id="KW-0808">Transferase</keyword>
<protein>
    <submittedName>
        <fullName evidence="2">Glycosyl transferase family 2</fullName>
    </submittedName>
</protein>
<proteinExistence type="predicted"/>
<dbReference type="InterPro" id="IPR029044">
    <property type="entry name" value="Nucleotide-diphossugar_trans"/>
</dbReference>
<gene>
    <name evidence="2" type="ORF">CEN44_20300</name>
</gene>
<evidence type="ECO:0000313" key="3">
    <source>
        <dbReference type="Proteomes" id="UP000235036"/>
    </source>
</evidence>
<evidence type="ECO:0000313" key="2">
    <source>
        <dbReference type="EMBL" id="PLZ86293.1"/>
    </source>
</evidence>
<dbReference type="PANTHER" id="PTHR22916:SF3">
    <property type="entry name" value="UDP-GLCNAC:BETAGAL BETA-1,3-N-ACETYLGLUCOSAMINYLTRANSFERASE-LIKE PROTEIN 1"/>
    <property type="match status" value="1"/>
</dbReference>
<dbReference type="SUPFAM" id="SSF53448">
    <property type="entry name" value="Nucleotide-diphospho-sugar transferases"/>
    <property type="match status" value="1"/>
</dbReference>
<dbReference type="Proteomes" id="UP000235036">
    <property type="component" value="Unassembled WGS sequence"/>
</dbReference>
<dbReference type="AlphaFoldDB" id="A0A2N6JYX3"/>
<dbReference type="PANTHER" id="PTHR22916">
    <property type="entry name" value="GLYCOSYLTRANSFERASE"/>
    <property type="match status" value="1"/>
</dbReference>
<sequence length="332" mass="38532">MSKLVSVIIPCFNAARWLAQAIDSCLQQTYPNIEIIVIDDGSTDNSLEILKSYGNKIIWKSCSHKGGNHARNLGFALSKGEYIQYLDADDYILPEKIERQVRFLEKTGADVVYGDWRYKRHLPDGTSYLDKIEIAGLQADILESLLLDWWTAVASLLYRRTAVEKSGGWDEELAVAQDRDFFLSVVINGAKVLYQPGCYSVYRRYGNVTVSSSSTSRWIQHHFMVLKKAENKLLKLNKLDNKYRCAMAQCYFNLARVAFKHNYYNLYFQLREEVLITYPDFKKKSRKAIYNFLQNICGFRHSERIMFYILLIRKFVSVTQLAQIKNRKEVSS</sequence>
<dbReference type="Pfam" id="PF00535">
    <property type="entry name" value="Glycos_transf_2"/>
    <property type="match status" value="1"/>
</dbReference>
<dbReference type="GO" id="GO:0016758">
    <property type="term" value="F:hexosyltransferase activity"/>
    <property type="evidence" value="ECO:0007669"/>
    <property type="project" value="UniProtKB-ARBA"/>
</dbReference>
<dbReference type="RefSeq" id="WP_102205551.1">
    <property type="nucleotide sequence ID" value="NZ_CAWNVR010000593.1"/>
</dbReference>
<comment type="caution">
    <text evidence="2">The sequence shown here is derived from an EMBL/GenBank/DDBJ whole genome shotgun (WGS) entry which is preliminary data.</text>
</comment>
<reference evidence="2 3" key="1">
    <citation type="submission" date="2017-08" db="EMBL/GenBank/DDBJ databases">
        <title>Genomes of Fischerella (Mastigocladus) sp. strains.</title>
        <authorList>
            <person name="Miller S.R."/>
        </authorList>
    </citation>
    <scope>NUCLEOTIDE SEQUENCE [LARGE SCALE GENOMIC DNA]</scope>
    <source>
        <strain evidence="2 3">CCMEE 5323</strain>
    </source>
</reference>